<gene>
    <name evidence="1" type="ORF">IV80_GL001396</name>
</gene>
<organism evidence="1 2">
    <name type="scientific">Pediococcus cellicola</name>
    <dbReference type="NCBI Taxonomy" id="319652"/>
    <lineage>
        <taxon>Bacteria</taxon>
        <taxon>Bacillati</taxon>
        <taxon>Bacillota</taxon>
        <taxon>Bacilli</taxon>
        <taxon>Lactobacillales</taxon>
        <taxon>Lactobacillaceae</taxon>
        <taxon>Pediococcus</taxon>
    </lineage>
</organism>
<keyword evidence="2" id="KW-1185">Reference proteome</keyword>
<protein>
    <submittedName>
        <fullName evidence="1">Uncharacterized protein</fullName>
    </submittedName>
</protein>
<dbReference type="OrthoDB" id="9766496at2"/>
<comment type="caution">
    <text evidence="1">The sequence shown here is derived from an EMBL/GenBank/DDBJ whole genome shotgun (WGS) entry which is preliminary data.</text>
</comment>
<dbReference type="PATRIC" id="fig|319652.3.peg.1413"/>
<dbReference type="RefSeq" id="WP_057750692.1">
    <property type="nucleotide sequence ID" value="NZ_BJVH01000028.1"/>
</dbReference>
<sequence>MESQLQNINADNTYNVGTDADTTTAMNNDLNRQPVLFSSSQLDQNAFMQTVEDAYLDALSQKDTDTTLSIKLNKIFETNVDISLRSRHIIKLIGYKINWVLIMKVLWTLLIIRHKKAIKGTISLRK</sequence>
<evidence type="ECO:0000313" key="2">
    <source>
        <dbReference type="Proteomes" id="UP000051568"/>
    </source>
</evidence>
<dbReference type="Proteomes" id="UP000051568">
    <property type="component" value="Unassembled WGS sequence"/>
</dbReference>
<dbReference type="AlphaFoldDB" id="A0A0R2INQ9"/>
<proteinExistence type="predicted"/>
<reference evidence="1 2" key="1">
    <citation type="journal article" date="2015" name="Genome Announc.">
        <title>Expanding the biotechnology potential of lactobacilli through comparative genomics of 213 strains and associated genera.</title>
        <authorList>
            <person name="Sun Z."/>
            <person name="Harris H.M."/>
            <person name="McCann A."/>
            <person name="Guo C."/>
            <person name="Argimon S."/>
            <person name="Zhang W."/>
            <person name="Yang X."/>
            <person name="Jeffery I.B."/>
            <person name="Cooney J.C."/>
            <person name="Kagawa T.F."/>
            <person name="Liu W."/>
            <person name="Song Y."/>
            <person name="Salvetti E."/>
            <person name="Wrobel A."/>
            <person name="Rasinkangas P."/>
            <person name="Parkhill J."/>
            <person name="Rea M.C."/>
            <person name="O'Sullivan O."/>
            <person name="Ritari J."/>
            <person name="Douillard F.P."/>
            <person name="Paul Ross R."/>
            <person name="Yang R."/>
            <person name="Briner A.E."/>
            <person name="Felis G.E."/>
            <person name="de Vos W.M."/>
            <person name="Barrangou R."/>
            <person name="Klaenhammer T.R."/>
            <person name="Caufield P.W."/>
            <person name="Cui Y."/>
            <person name="Zhang H."/>
            <person name="O'Toole P.W."/>
        </authorList>
    </citation>
    <scope>NUCLEOTIDE SEQUENCE [LARGE SCALE GENOMIC DNA]</scope>
    <source>
        <strain evidence="1 2">DSM 17757</strain>
    </source>
</reference>
<dbReference type="EMBL" id="JQBR01000004">
    <property type="protein sequence ID" value="KRN66803.1"/>
    <property type="molecule type" value="Genomic_DNA"/>
</dbReference>
<name>A0A0R2INQ9_9LACO</name>
<evidence type="ECO:0000313" key="1">
    <source>
        <dbReference type="EMBL" id="KRN66803.1"/>
    </source>
</evidence>
<accession>A0A0R2INQ9</accession>